<proteinExistence type="predicted"/>
<sequence>MKKLTNDPSRNVNAVSGMWVRLRKDGSKYDVRYVNARVRRVWSLSQTSQGTAWNVQAKGVQYEDFLNGMRSSSVDLEHGWMLIPDSERMKTVPVPVPTGMDAKTVGGIVAHPSIDANWKCEEERFTSNVQWPVPMPEDAILEDEFMDDEPAPDTQEIPEVPPKVNSFAVSYCTMPDLMMAKECPELQGLGPIRHFRTSKGRKVAYVASANGRCVVAYRARYERGSDRQLEKAVADYVATVRDKWVKAA</sequence>
<accession>A0A1D7UNQ6</accession>
<dbReference type="EMBL" id="SHTC01000015">
    <property type="protein sequence ID" value="TCF58311.1"/>
    <property type="molecule type" value="Genomic_DNA"/>
</dbReference>
<evidence type="ECO:0000313" key="1">
    <source>
        <dbReference type="EMBL" id="TCF58311.1"/>
    </source>
</evidence>
<evidence type="ECO:0000313" key="2">
    <source>
        <dbReference type="Proteomes" id="UP000292478"/>
    </source>
</evidence>
<gene>
    <name evidence="1" type="ORF">MCC10113_1093</name>
</gene>
<reference evidence="1 2" key="1">
    <citation type="journal article" date="2018" name="Sci. Rep.">
        <title>Genomic diversity and distribution of Bifidobacterium longum subsp. longum across the human lifespan.</title>
        <authorList>
            <person name="Odamaki T."/>
            <person name="Bottacini F."/>
            <person name="Kato K."/>
            <person name="Mitsuyama E."/>
            <person name="Yoshida K."/>
            <person name="Horigome A."/>
            <person name="Xiao J.Z."/>
            <person name="van Sinderen D."/>
        </authorList>
    </citation>
    <scope>NUCLEOTIDE SEQUENCE [LARGE SCALE GENOMIC DNA]</scope>
    <source>
        <strain evidence="1 2">MCC10113</strain>
    </source>
</reference>
<name>A0A1D7UNQ6_BIFLL</name>
<dbReference type="AlphaFoldDB" id="A0A1D7UNQ6"/>
<dbReference type="Proteomes" id="UP000292478">
    <property type="component" value="Unassembled WGS sequence"/>
</dbReference>
<protein>
    <submittedName>
        <fullName evidence="1">Uncharacterized protein</fullName>
    </submittedName>
</protein>
<organism evidence="1 2">
    <name type="scientific">Bifidobacterium longum subsp. longum</name>
    <dbReference type="NCBI Taxonomy" id="1679"/>
    <lineage>
        <taxon>Bacteria</taxon>
        <taxon>Bacillati</taxon>
        <taxon>Actinomycetota</taxon>
        <taxon>Actinomycetes</taxon>
        <taxon>Bifidobacteriales</taxon>
        <taxon>Bifidobacteriaceae</taxon>
        <taxon>Bifidobacterium</taxon>
    </lineage>
</organism>
<comment type="caution">
    <text evidence="1">The sequence shown here is derived from an EMBL/GenBank/DDBJ whole genome shotgun (WGS) entry which is preliminary data.</text>
</comment>
<dbReference type="RefSeq" id="WP_023658266.1">
    <property type="nucleotide sequence ID" value="NZ_CP016019.1"/>
</dbReference>